<dbReference type="AlphaFoldDB" id="A0A2J7ZS14"/>
<accession>A0A2J7ZS14</accession>
<evidence type="ECO:0000313" key="2">
    <source>
        <dbReference type="EMBL" id="PNH03061.1"/>
    </source>
</evidence>
<dbReference type="OrthoDB" id="547609at2759"/>
<gene>
    <name evidence="2" type="ORF">TSOC_010912</name>
</gene>
<evidence type="ECO:0000313" key="3">
    <source>
        <dbReference type="Proteomes" id="UP000236333"/>
    </source>
</evidence>
<feature type="region of interest" description="Disordered" evidence="1">
    <location>
        <begin position="104"/>
        <end position="130"/>
    </location>
</feature>
<name>A0A2J7ZS14_9CHLO</name>
<organism evidence="2 3">
    <name type="scientific">Tetrabaena socialis</name>
    <dbReference type="NCBI Taxonomy" id="47790"/>
    <lineage>
        <taxon>Eukaryota</taxon>
        <taxon>Viridiplantae</taxon>
        <taxon>Chlorophyta</taxon>
        <taxon>core chlorophytes</taxon>
        <taxon>Chlorophyceae</taxon>
        <taxon>CS clade</taxon>
        <taxon>Chlamydomonadales</taxon>
        <taxon>Tetrabaenaceae</taxon>
        <taxon>Tetrabaena</taxon>
    </lineage>
</organism>
<dbReference type="Proteomes" id="UP000236333">
    <property type="component" value="Unassembled WGS sequence"/>
</dbReference>
<dbReference type="EMBL" id="PGGS01000554">
    <property type="protein sequence ID" value="PNH03061.1"/>
    <property type="molecule type" value="Genomic_DNA"/>
</dbReference>
<feature type="region of interest" description="Disordered" evidence="1">
    <location>
        <begin position="169"/>
        <end position="210"/>
    </location>
</feature>
<evidence type="ECO:0000256" key="1">
    <source>
        <dbReference type="SAM" id="MobiDB-lite"/>
    </source>
</evidence>
<comment type="caution">
    <text evidence="2">The sequence shown here is derived from an EMBL/GenBank/DDBJ whole genome shotgun (WGS) entry which is preliminary data.</text>
</comment>
<reference evidence="2 3" key="1">
    <citation type="journal article" date="2017" name="Mol. Biol. Evol.">
        <title>The 4-celled Tetrabaena socialis nuclear genome reveals the essential components for genetic control of cell number at the origin of multicellularity in the volvocine lineage.</title>
        <authorList>
            <person name="Featherston J."/>
            <person name="Arakaki Y."/>
            <person name="Hanschen E.R."/>
            <person name="Ferris P.J."/>
            <person name="Michod R.E."/>
            <person name="Olson B.J.S.C."/>
            <person name="Nozaki H."/>
            <person name="Durand P.M."/>
        </authorList>
    </citation>
    <scope>NUCLEOTIDE SEQUENCE [LARGE SCALE GENOMIC DNA]</scope>
    <source>
        <strain evidence="2 3">NIES-571</strain>
    </source>
</reference>
<sequence length="210" mass="21432">MDKERMGAQARRNPAVRRAAARLSYDLIAMLLCGLRPAFLLDYAPGAAAAAAVVAAAGEAAAAAGADVVVLTLDGCALLGRLDRLVQHLRGLLLEWARGSQQAQQKGTQEEQQAQQEVEAAEGRADAGAADAEAGGGAAAACRTLLVGFSRSGGGGGASAVPYVLSPEQAQSGAGSAEERLDLLPPTLTGPEWSSNIADTGNRRQLPPYS</sequence>
<proteinExistence type="predicted"/>
<protein>
    <submittedName>
        <fullName evidence="2">Uncharacterized protein</fullName>
    </submittedName>
</protein>
<keyword evidence="3" id="KW-1185">Reference proteome</keyword>
<feature type="compositionally biased region" description="Low complexity" evidence="1">
    <location>
        <begin position="104"/>
        <end position="118"/>
    </location>
</feature>